<dbReference type="KEGG" id="xbc:ELE36_04985"/>
<keyword evidence="6" id="KW-1185">Reference proteome</keyword>
<evidence type="ECO:0000256" key="2">
    <source>
        <dbReference type="ARBA" id="ARBA00023125"/>
    </source>
</evidence>
<evidence type="ECO:0000256" key="3">
    <source>
        <dbReference type="ARBA" id="ARBA00023163"/>
    </source>
</evidence>
<dbReference type="Proteomes" id="UP000291562">
    <property type="component" value="Chromosome"/>
</dbReference>
<dbReference type="PANTHER" id="PTHR46796">
    <property type="entry name" value="HTH-TYPE TRANSCRIPTIONAL ACTIVATOR RHAS-RELATED"/>
    <property type="match status" value="1"/>
</dbReference>
<dbReference type="InterPro" id="IPR035418">
    <property type="entry name" value="AraC-bd_2"/>
</dbReference>
<dbReference type="AlphaFoldDB" id="A0A411HGZ9"/>
<dbReference type="InterPro" id="IPR009057">
    <property type="entry name" value="Homeodomain-like_sf"/>
</dbReference>
<evidence type="ECO:0000313" key="6">
    <source>
        <dbReference type="Proteomes" id="UP000291562"/>
    </source>
</evidence>
<dbReference type="Pfam" id="PF14525">
    <property type="entry name" value="AraC_binding_2"/>
    <property type="match status" value="1"/>
</dbReference>
<reference evidence="5 6" key="1">
    <citation type="submission" date="2019-01" db="EMBL/GenBank/DDBJ databases">
        <title>Pseudolysobacter antarctica gen. nov., sp. nov., isolated from Fildes Peninsula, Antarctica.</title>
        <authorList>
            <person name="Wei Z."/>
            <person name="Peng F."/>
        </authorList>
    </citation>
    <scope>NUCLEOTIDE SEQUENCE [LARGE SCALE GENOMIC DNA]</scope>
    <source>
        <strain evidence="5 6">AQ6-296</strain>
    </source>
</reference>
<gene>
    <name evidence="5" type="ORF">ELE36_04985</name>
</gene>
<dbReference type="EMBL" id="CP035704">
    <property type="protein sequence ID" value="QBB69782.1"/>
    <property type="molecule type" value="Genomic_DNA"/>
</dbReference>
<dbReference type="GO" id="GO:0043565">
    <property type="term" value="F:sequence-specific DNA binding"/>
    <property type="evidence" value="ECO:0007669"/>
    <property type="project" value="InterPro"/>
</dbReference>
<dbReference type="SMART" id="SM00342">
    <property type="entry name" value="HTH_ARAC"/>
    <property type="match status" value="1"/>
</dbReference>
<dbReference type="GO" id="GO:0003700">
    <property type="term" value="F:DNA-binding transcription factor activity"/>
    <property type="evidence" value="ECO:0007669"/>
    <property type="project" value="InterPro"/>
</dbReference>
<dbReference type="InterPro" id="IPR050204">
    <property type="entry name" value="AraC_XylS_family_regulators"/>
</dbReference>
<evidence type="ECO:0000259" key="4">
    <source>
        <dbReference type="PROSITE" id="PS01124"/>
    </source>
</evidence>
<name>A0A411HGZ9_9GAMM</name>
<dbReference type="PANTHER" id="PTHR46796:SF6">
    <property type="entry name" value="ARAC SUBFAMILY"/>
    <property type="match status" value="1"/>
</dbReference>
<dbReference type="PROSITE" id="PS01124">
    <property type="entry name" value="HTH_ARAC_FAMILY_2"/>
    <property type="match status" value="1"/>
</dbReference>
<dbReference type="InterPro" id="IPR018060">
    <property type="entry name" value="HTH_AraC"/>
</dbReference>
<sequence>MTQQQPLVPHGNIPFVRFSTADLPARDAYPVWRETVSVMFEPTIDMGDEEPFRAEVDTFHLGDMLFCETSVARQRFARTPRMIRHDGMDHFLIQLYHKGGYRGDVNGESIDLRPGEVSILDLAKPLATQADSSDTLTLIVPRCMLERLLVTDRLHGRVLRGTAAGLFSDYVFSLQRRLPSLLQEEASLLTQSLTGLFAALVQPTQGSIAATVQEELALARAKRYVETHLHLQWLDAEEIRLAAGISRASLYRLFKPYGGIASYLLARRLARCRYALAAPGHDRLIAAIAYAHGFVSEAHFSRAFRRAYGIAPRDARHGKHSAMTTATSPQQALLAEADFSDWIRRFQYETA</sequence>
<evidence type="ECO:0000256" key="1">
    <source>
        <dbReference type="ARBA" id="ARBA00023015"/>
    </source>
</evidence>
<evidence type="ECO:0000313" key="5">
    <source>
        <dbReference type="EMBL" id="QBB69782.1"/>
    </source>
</evidence>
<dbReference type="InterPro" id="IPR020449">
    <property type="entry name" value="Tscrpt_reg_AraC-type_HTH"/>
</dbReference>
<dbReference type="Gene3D" id="1.10.10.60">
    <property type="entry name" value="Homeodomain-like"/>
    <property type="match status" value="1"/>
</dbReference>
<feature type="domain" description="HTH araC/xylS-type" evidence="4">
    <location>
        <begin position="219"/>
        <end position="318"/>
    </location>
</feature>
<dbReference type="SUPFAM" id="SSF46689">
    <property type="entry name" value="Homeodomain-like"/>
    <property type="match status" value="1"/>
</dbReference>
<dbReference type="PRINTS" id="PR00032">
    <property type="entry name" value="HTHARAC"/>
</dbReference>
<keyword evidence="3" id="KW-0804">Transcription</keyword>
<dbReference type="Pfam" id="PF12833">
    <property type="entry name" value="HTH_18"/>
    <property type="match status" value="1"/>
</dbReference>
<protein>
    <submittedName>
        <fullName evidence="5">Helix-turn-helix domain-containing protein</fullName>
    </submittedName>
</protein>
<organism evidence="5 6">
    <name type="scientific">Pseudolysobacter antarcticus</name>
    <dbReference type="NCBI Taxonomy" id="2511995"/>
    <lineage>
        <taxon>Bacteria</taxon>
        <taxon>Pseudomonadati</taxon>
        <taxon>Pseudomonadota</taxon>
        <taxon>Gammaproteobacteria</taxon>
        <taxon>Lysobacterales</taxon>
        <taxon>Rhodanobacteraceae</taxon>
        <taxon>Pseudolysobacter</taxon>
    </lineage>
</organism>
<accession>A0A411HGZ9</accession>
<keyword evidence="2" id="KW-0238">DNA-binding</keyword>
<proteinExistence type="predicted"/>
<keyword evidence="1" id="KW-0805">Transcription regulation</keyword>
<dbReference type="OrthoDB" id="9783876at2"/>